<gene>
    <name evidence="1" type="ORF">AVDCRST_MAG55-753</name>
</gene>
<proteinExistence type="predicted"/>
<name>A0A6J4P030_9ACTN</name>
<sequence length="38" mass="4382">MELEGAGTFDVEEGRRLVLAIERTRAWTSSRWLSKSEN</sequence>
<protein>
    <submittedName>
        <fullName evidence="1">Uncharacterized protein</fullName>
    </submittedName>
</protein>
<evidence type="ECO:0000313" key="1">
    <source>
        <dbReference type="EMBL" id="CAA9402417.1"/>
    </source>
</evidence>
<dbReference type="EMBL" id="CADCUZ010000031">
    <property type="protein sequence ID" value="CAA9402417.1"/>
    <property type="molecule type" value="Genomic_DNA"/>
</dbReference>
<dbReference type="AlphaFoldDB" id="A0A6J4P030"/>
<reference evidence="1" key="1">
    <citation type="submission" date="2020-02" db="EMBL/GenBank/DDBJ databases">
        <authorList>
            <person name="Meier V. D."/>
        </authorList>
    </citation>
    <scope>NUCLEOTIDE SEQUENCE</scope>
    <source>
        <strain evidence="1">AVDCRST_MAG55</strain>
    </source>
</reference>
<organism evidence="1">
    <name type="scientific">uncultured Rubrobacteraceae bacterium</name>
    <dbReference type="NCBI Taxonomy" id="349277"/>
    <lineage>
        <taxon>Bacteria</taxon>
        <taxon>Bacillati</taxon>
        <taxon>Actinomycetota</taxon>
        <taxon>Rubrobacteria</taxon>
        <taxon>Rubrobacterales</taxon>
        <taxon>Rubrobacteraceae</taxon>
        <taxon>environmental samples</taxon>
    </lineage>
</organism>
<accession>A0A6J4P030</accession>